<dbReference type="Gene3D" id="3.40.30.10">
    <property type="entry name" value="Glutaredoxin"/>
    <property type="match status" value="1"/>
</dbReference>
<dbReference type="PANTHER" id="PTHR45374:SF1">
    <property type="entry name" value="GLUTATHIONE S-TRANSFERASE TCHQD"/>
    <property type="match status" value="1"/>
</dbReference>
<dbReference type="InterPro" id="IPR036249">
    <property type="entry name" value="Thioredoxin-like_sf"/>
</dbReference>
<dbReference type="SFLD" id="SFLDS00019">
    <property type="entry name" value="Glutathione_Transferase_(cytos"/>
    <property type="match status" value="1"/>
</dbReference>
<sequence>MQLYHHPYSLDSQKVRLALEEKGIDYTSHHVNPITGKNLDSFFFRLNPTAKLPVFQNGSHIIYDAIEIIQYIERIAEKASSGGNDSGVSNQEVVQWMHKIQAWDPKYFTLFHIPVKHRLRVSKFLRRVIIARMAESPDLATSYHNKLREAYDTDEKLGNEDVLRRNEEHLIKILDEVEAKLSETAYLAGDEFTLADVMLIPILARLELLSLELEFINTRPNLAEYWAVVKQRPSYKKVIGRYFDGWKKKTTLMKTWWFVKLRSMFRKY</sequence>
<evidence type="ECO:0000259" key="2">
    <source>
        <dbReference type="PROSITE" id="PS50405"/>
    </source>
</evidence>
<dbReference type="Gene3D" id="1.20.1050.10">
    <property type="match status" value="1"/>
</dbReference>
<evidence type="ECO:0008006" key="5">
    <source>
        <dbReference type="Google" id="ProtNLM"/>
    </source>
</evidence>
<dbReference type="AlphaFoldDB" id="A0A328DVH8"/>
<keyword evidence="4" id="KW-1185">Reference proteome</keyword>
<proteinExistence type="predicted"/>
<dbReference type="GO" id="GO:0004364">
    <property type="term" value="F:glutathione transferase activity"/>
    <property type="evidence" value="ECO:0007669"/>
    <property type="project" value="InterPro"/>
</dbReference>
<comment type="caution">
    <text evidence="3">The sequence shown here is derived from an EMBL/GenBank/DDBJ whole genome shotgun (WGS) entry which is preliminary data.</text>
</comment>
<dbReference type="InterPro" id="IPR010987">
    <property type="entry name" value="Glutathione-S-Trfase_C-like"/>
</dbReference>
<dbReference type="Pfam" id="PF13417">
    <property type="entry name" value="GST_N_3"/>
    <property type="match status" value="1"/>
</dbReference>
<dbReference type="Pfam" id="PF13410">
    <property type="entry name" value="GST_C_2"/>
    <property type="match status" value="1"/>
</dbReference>
<organism evidence="3 4">
    <name type="scientific">Cuscuta australis</name>
    <dbReference type="NCBI Taxonomy" id="267555"/>
    <lineage>
        <taxon>Eukaryota</taxon>
        <taxon>Viridiplantae</taxon>
        <taxon>Streptophyta</taxon>
        <taxon>Embryophyta</taxon>
        <taxon>Tracheophyta</taxon>
        <taxon>Spermatophyta</taxon>
        <taxon>Magnoliopsida</taxon>
        <taxon>eudicotyledons</taxon>
        <taxon>Gunneridae</taxon>
        <taxon>Pentapetalae</taxon>
        <taxon>asterids</taxon>
        <taxon>lamiids</taxon>
        <taxon>Solanales</taxon>
        <taxon>Convolvulaceae</taxon>
        <taxon>Cuscuteae</taxon>
        <taxon>Cuscuta</taxon>
        <taxon>Cuscuta subgen. Grammica</taxon>
        <taxon>Cuscuta sect. Cleistogrammica</taxon>
    </lineage>
</organism>
<evidence type="ECO:0000313" key="4">
    <source>
        <dbReference type="Proteomes" id="UP000249390"/>
    </source>
</evidence>
<protein>
    <recommendedName>
        <fullName evidence="5">Glutathione transferase</fullName>
    </recommendedName>
</protein>
<evidence type="ECO:0000313" key="3">
    <source>
        <dbReference type="EMBL" id="RAL48161.1"/>
    </source>
</evidence>
<gene>
    <name evidence="3" type="ORF">DM860_005585</name>
</gene>
<reference evidence="3 4" key="1">
    <citation type="submission" date="2018-06" db="EMBL/GenBank/DDBJ databases">
        <title>The Genome of Cuscuta australis (Dodder) Provides Insight into the Evolution of Plant Parasitism.</title>
        <authorList>
            <person name="Liu H."/>
        </authorList>
    </citation>
    <scope>NUCLEOTIDE SEQUENCE [LARGE SCALE GENOMIC DNA]</scope>
    <source>
        <strain evidence="4">cv. Yunnan</strain>
        <tissue evidence="3">Vines</tissue>
    </source>
</reference>
<dbReference type="Proteomes" id="UP000249390">
    <property type="component" value="Unassembled WGS sequence"/>
</dbReference>
<name>A0A328DVH8_9ASTE</name>
<dbReference type="InterPro" id="IPR036282">
    <property type="entry name" value="Glutathione-S-Trfase_C_sf"/>
</dbReference>
<evidence type="ECO:0000259" key="1">
    <source>
        <dbReference type="PROSITE" id="PS50404"/>
    </source>
</evidence>
<feature type="domain" description="GST N-terminal" evidence="1">
    <location>
        <begin position="1"/>
        <end position="80"/>
    </location>
</feature>
<dbReference type="CDD" id="cd00570">
    <property type="entry name" value="GST_N_family"/>
    <property type="match status" value="1"/>
</dbReference>
<accession>A0A328DVH8</accession>
<dbReference type="SUPFAM" id="SSF47616">
    <property type="entry name" value="GST C-terminal domain-like"/>
    <property type="match status" value="1"/>
</dbReference>
<dbReference type="SUPFAM" id="SSF52833">
    <property type="entry name" value="Thioredoxin-like"/>
    <property type="match status" value="1"/>
</dbReference>
<dbReference type="InterPro" id="IPR044617">
    <property type="entry name" value="TCHQD"/>
</dbReference>
<dbReference type="PANTHER" id="PTHR45374">
    <property type="entry name" value="GLUTATHIONE S-TRANSFERASE TCHQD"/>
    <property type="match status" value="1"/>
</dbReference>
<dbReference type="InterPro" id="IPR040079">
    <property type="entry name" value="Glutathione_S-Trfase"/>
</dbReference>
<dbReference type="PROSITE" id="PS50405">
    <property type="entry name" value="GST_CTER"/>
    <property type="match status" value="1"/>
</dbReference>
<dbReference type="SFLD" id="SFLDG00358">
    <property type="entry name" value="Main_(cytGST)"/>
    <property type="match status" value="1"/>
</dbReference>
<dbReference type="InterPro" id="IPR004045">
    <property type="entry name" value="Glutathione_S-Trfase_N"/>
</dbReference>
<dbReference type="EMBL" id="NQVE01000098">
    <property type="protein sequence ID" value="RAL48161.1"/>
    <property type="molecule type" value="Genomic_DNA"/>
</dbReference>
<feature type="domain" description="GST C-terminal" evidence="2">
    <location>
        <begin position="119"/>
        <end position="252"/>
    </location>
</feature>
<dbReference type="PROSITE" id="PS50404">
    <property type="entry name" value="GST_NTER"/>
    <property type="match status" value="1"/>
</dbReference>